<name>A0A8X6REC1_TRICX</name>
<protein>
    <submittedName>
        <fullName evidence="2">Uncharacterized protein</fullName>
    </submittedName>
</protein>
<dbReference type="Proteomes" id="UP000887159">
    <property type="component" value="Unassembled WGS sequence"/>
</dbReference>
<evidence type="ECO:0000313" key="3">
    <source>
        <dbReference type="Proteomes" id="UP000887159"/>
    </source>
</evidence>
<evidence type="ECO:0000256" key="1">
    <source>
        <dbReference type="SAM" id="MobiDB-lite"/>
    </source>
</evidence>
<feature type="region of interest" description="Disordered" evidence="1">
    <location>
        <begin position="46"/>
        <end position="76"/>
    </location>
</feature>
<dbReference type="AlphaFoldDB" id="A0A8X6REC1"/>
<sequence>MWRFEIHKTWYNCWRSYLSLRKDIRARQCGVWGIVIMWKDEVGNGRRMSNVHDSRRNGRNSEFGRRPTNVRNDYRGNYENSRQRNQWFDSSNIFQKDD</sequence>
<organism evidence="2 3">
    <name type="scientific">Trichonephila clavipes</name>
    <name type="common">Golden silk orbweaver</name>
    <name type="synonym">Nephila clavipes</name>
    <dbReference type="NCBI Taxonomy" id="2585209"/>
    <lineage>
        <taxon>Eukaryota</taxon>
        <taxon>Metazoa</taxon>
        <taxon>Ecdysozoa</taxon>
        <taxon>Arthropoda</taxon>
        <taxon>Chelicerata</taxon>
        <taxon>Arachnida</taxon>
        <taxon>Araneae</taxon>
        <taxon>Araneomorphae</taxon>
        <taxon>Entelegynae</taxon>
        <taxon>Araneoidea</taxon>
        <taxon>Nephilidae</taxon>
        <taxon>Trichonephila</taxon>
    </lineage>
</organism>
<accession>A0A8X6REC1</accession>
<keyword evidence="3" id="KW-1185">Reference proteome</keyword>
<comment type="caution">
    <text evidence="2">The sequence shown here is derived from an EMBL/GenBank/DDBJ whole genome shotgun (WGS) entry which is preliminary data.</text>
</comment>
<feature type="compositionally biased region" description="Basic and acidic residues" evidence="1">
    <location>
        <begin position="46"/>
        <end position="56"/>
    </location>
</feature>
<proteinExistence type="predicted"/>
<dbReference type="EMBL" id="BMAU01021114">
    <property type="protein sequence ID" value="GFX90997.1"/>
    <property type="molecule type" value="Genomic_DNA"/>
</dbReference>
<gene>
    <name evidence="2" type="ORF">TNCV_2282891</name>
</gene>
<reference evidence="2" key="1">
    <citation type="submission" date="2020-08" db="EMBL/GenBank/DDBJ databases">
        <title>Multicomponent nature underlies the extraordinary mechanical properties of spider dragline silk.</title>
        <authorList>
            <person name="Kono N."/>
            <person name="Nakamura H."/>
            <person name="Mori M."/>
            <person name="Yoshida Y."/>
            <person name="Ohtoshi R."/>
            <person name="Malay A.D."/>
            <person name="Moran D.A.P."/>
            <person name="Tomita M."/>
            <person name="Numata K."/>
            <person name="Arakawa K."/>
        </authorList>
    </citation>
    <scope>NUCLEOTIDE SEQUENCE</scope>
</reference>
<evidence type="ECO:0000313" key="2">
    <source>
        <dbReference type="EMBL" id="GFX90997.1"/>
    </source>
</evidence>